<name>A0ABU6Q8S8_9FABA</name>
<organism evidence="2 3">
    <name type="scientific">Stylosanthes scabra</name>
    <dbReference type="NCBI Taxonomy" id="79078"/>
    <lineage>
        <taxon>Eukaryota</taxon>
        <taxon>Viridiplantae</taxon>
        <taxon>Streptophyta</taxon>
        <taxon>Embryophyta</taxon>
        <taxon>Tracheophyta</taxon>
        <taxon>Spermatophyta</taxon>
        <taxon>Magnoliopsida</taxon>
        <taxon>eudicotyledons</taxon>
        <taxon>Gunneridae</taxon>
        <taxon>Pentapetalae</taxon>
        <taxon>rosids</taxon>
        <taxon>fabids</taxon>
        <taxon>Fabales</taxon>
        <taxon>Fabaceae</taxon>
        <taxon>Papilionoideae</taxon>
        <taxon>50 kb inversion clade</taxon>
        <taxon>dalbergioids sensu lato</taxon>
        <taxon>Dalbergieae</taxon>
        <taxon>Pterocarpus clade</taxon>
        <taxon>Stylosanthes</taxon>
    </lineage>
</organism>
<sequence>MTSTSTYNVWILSQNGFLDANGHVRREELTEIEAKNNPRCTCIKDPAADLRQNRHRKEKGKEEDLVDRVLGEDSTWEHAVNPLELAFPKEIIIGRPWMSLACLQVGLEFSLVAKTKAEEALLAAKDQALVLKVEKDSALEKLDSLSQQLSQKEVARLDEDIKVLKAQLESSQLSVSKDQQRAESAESRLKSLSASLETTRAELRKTTEEANDWCTKWKSLGTEAKEICQETLEIVLDQVSHLCPDVDFSAINLKTRWEWQGLLLRRG</sequence>
<gene>
    <name evidence="2" type="ORF">PIB30_021689</name>
</gene>
<feature type="coiled-coil region" evidence="1">
    <location>
        <begin position="135"/>
        <end position="209"/>
    </location>
</feature>
<keyword evidence="3" id="KW-1185">Reference proteome</keyword>
<evidence type="ECO:0000256" key="1">
    <source>
        <dbReference type="SAM" id="Coils"/>
    </source>
</evidence>
<evidence type="ECO:0000313" key="3">
    <source>
        <dbReference type="Proteomes" id="UP001341840"/>
    </source>
</evidence>
<keyword evidence="1" id="KW-0175">Coiled coil</keyword>
<dbReference type="Proteomes" id="UP001341840">
    <property type="component" value="Unassembled WGS sequence"/>
</dbReference>
<dbReference type="EMBL" id="JASCZI010000072">
    <property type="protein sequence ID" value="MED6108233.1"/>
    <property type="molecule type" value="Genomic_DNA"/>
</dbReference>
<comment type="caution">
    <text evidence="2">The sequence shown here is derived from an EMBL/GenBank/DDBJ whole genome shotgun (WGS) entry which is preliminary data.</text>
</comment>
<accession>A0ABU6Q8S8</accession>
<protein>
    <submittedName>
        <fullName evidence="2">Uncharacterized protein</fullName>
    </submittedName>
</protein>
<reference evidence="2 3" key="1">
    <citation type="journal article" date="2023" name="Plants (Basel)">
        <title>Bridging the Gap: Combining Genomics and Transcriptomics Approaches to Understand Stylosanthes scabra, an Orphan Legume from the Brazilian Caatinga.</title>
        <authorList>
            <person name="Ferreira-Neto J.R.C."/>
            <person name="da Silva M.D."/>
            <person name="Binneck E."/>
            <person name="de Melo N.F."/>
            <person name="da Silva R.H."/>
            <person name="de Melo A.L.T.M."/>
            <person name="Pandolfi V."/>
            <person name="Bustamante F.O."/>
            <person name="Brasileiro-Vidal A.C."/>
            <person name="Benko-Iseppon A.M."/>
        </authorList>
    </citation>
    <scope>NUCLEOTIDE SEQUENCE [LARGE SCALE GENOMIC DNA]</scope>
    <source>
        <tissue evidence="2">Leaves</tissue>
    </source>
</reference>
<evidence type="ECO:0000313" key="2">
    <source>
        <dbReference type="EMBL" id="MED6108233.1"/>
    </source>
</evidence>
<proteinExistence type="predicted"/>
<dbReference type="SUPFAM" id="SSF57997">
    <property type="entry name" value="Tropomyosin"/>
    <property type="match status" value="1"/>
</dbReference>